<dbReference type="Proteomes" id="UP001059617">
    <property type="component" value="Chromosome"/>
</dbReference>
<dbReference type="InterPro" id="IPR038282">
    <property type="entry name" value="DUF2267_sf"/>
</dbReference>
<gene>
    <name evidence="1" type="ORF">Dfulv_28165</name>
</gene>
<proteinExistence type="predicted"/>
<reference evidence="1" key="2">
    <citation type="submission" date="2022-09" db="EMBL/GenBank/DDBJ databases">
        <title>Biosynthetic gene clusters of Dactylosporangioum fulvum.</title>
        <authorList>
            <person name="Caradec T."/>
        </authorList>
    </citation>
    <scope>NUCLEOTIDE SEQUENCE</scope>
    <source>
        <strain evidence="1">NRRL B-16292</strain>
    </source>
</reference>
<dbReference type="InterPro" id="IPR018727">
    <property type="entry name" value="DUF2267"/>
</dbReference>
<organism evidence="1 2">
    <name type="scientific">Dactylosporangium fulvum</name>
    <dbReference type="NCBI Taxonomy" id="53359"/>
    <lineage>
        <taxon>Bacteria</taxon>
        <taxon>Bacillati</taxon>
        <taxon>Actinomycetota</taxon>
        <taxon>Actinomycetes</taxon>
        <taxon>Micromonosporales</taxon>
        <taxon>Micromonosporaceae</taxon>
        <taxon>Dactylosporangium</taxon>
    </lineage>
</organism>
<dbReference type="EMBL" id="CP073720">
    <property type="protein sequence ID" value="UWP79040.1"/>
    <property type="molecule type" value="Genomic_DNA"/>
</dbReference>
<dbReference type="Pfam" id="PF10025">
    <property type="entry name" value="DUF2267"/>
    <property type="match status" value="1"/>
</dbReference>
<evidence type="ECO:0000313" key="1">
    <source>
        <dbReference type="EMBL" id="UWP79040.1"/>
    </source>
</evidence>
<protein>
    <submittedName>
        <fullName evidence="1">DUF2267 domain-containing protein</fullName>
    </submittedName>
</protein>
<name>A0ABY5VPD9_9ACTN</name>
<reference evidence="1" key="1">
    <citation type="submission" date="2021-04" db="EMBL/GenBank/DDBJ databases">
        <authorList>
            <person name="Hartkoorn R.C."/>
            <person name="Beaudoing E."/>
            <person name="Hot D."/>
        </authorList>
    </citation>
    <scope>NUCLEOTIDE SEQUENCE</scope>
    <source>
        <strain evidence="1">NRRL B-16292</strain>
    </source>
</reference>
<keyword evidence="2" id="KW-1185">Reference proteome</keyword>
<evidence type="ECO:0000313" key="2">
    <source>
        <dbReference type="Proteomes" id="UP001059617"/>
    </source>
</evidence>
<accession>A0ABY5VPD9</accession>
<sequence length="218" mass="23150">MSPAGGDAFNHALHTANIWLADIGSAFDTGDRRFAQRALRAWLHSLRDRLTVDAAVKFGAQLPELLRGIYYDGWEPSRVPVKYGVDEYARRFAMEAGIRRTEVSEAASTITEVIGGHMSPGQLSETLAELPADLRSVLTGTALARPGAAAAEASGPPGRDRVARLEAQVSDLTAAVRALAHGLDDGRRPGAGIDSDQVTRAARLADEILVAAGVRSGR</sequence>
<dbReference type="Gene3D" id="1.10.490.110">
    <property type="entry name" value="Uncharacterized conserved protein DUF2267"/>
    <property type="match status" value="1"/>
</dbReference>
<dbReference type="RefSeq" id="WP_259856526.1">
    <property type="nucleotide sequence ID" value="NZ_BAAAST010000051.1"/>
</dbReference>